<protein>
    <submittedName>
        <fullName evidence="2">Steroid 5-alpha reductase family enzyme</fullName>
    </submittedName>
</protein>
<feature type="transmembrane region" description="Helical" evidence="1">
    <location>
        <begin position="67"/>
        <end position="88"/>
    </location>
</feature>
<feature type="transmembrane region" description="Helical" evidence="1">
    <location>
        <begin position="43"/>
        <end position="61"/>
    </location>
</feature>
<reference evidence="2 3" key="1">
    <citation type="submission" date="2018-06" db="EMBL/GenBank/DDBJ databases">
        <title>Genomic Encyclopedia of Archaeal and Bacterial Type Strains, Phase II (KMG-II): from individual species to whole genera.</title>
        <authorList>
            <person name="Goeker M."/>
        </authorList>
    </citation>
    <scope>NUCLEOTIDE SEQUENCE [LARGE SCALE GENOMIC DNA]</scope>
    <source>
        <strain evidence="2 3">CFPB 3232</strain>
    </source>
</reference>
<accession>A0A328Z586</accession>
<dbReference type="OrthoDB" id="9779233at2"/>
<dbReference type="PANTHER" id="PTHR32251">
    <property type="entry name" value="3-OXO-5-ALPHA-STEROID 4-DEHYDROGENASE"/>
    <property type="match status" value="1"/>
</dbReference>
<evidence type="ECO:0000256" key="1">
    <source>
        <dbReference type="SAM" id="Phobius"/>
    </source>
</evidence>
<dbReference type="Gene3D" id="1.20.120.1630">
    <property type="match status" value="1"/>
</dbReference>
<dbReference type="AlphaFoldDB" id="A0A328Z586"/>
<feature type="transmembrane region" description="Helical" evidence="1">
    <location>
        <begin position="115"/>
        <end position="136"/>
    </location>
</feature>
<dbReference type="EMBL" id="QLTA01000021">
    <property type="protein sequence ID" value="RAR81049.1"/>
    <property type="molecule type" value="Genomic_DNA"/>
</dbReference>
<evidence type="ECO:0000313" key="2">
    <source>
        <dbReference type="EMBL" id="RAR81049.1"/>
    </source>
</evidence>
<comment type="caution">
    <text evidence="2">The sequence shown here is derived from an EMBL/GenBank/DDBJ whole genome shotgun (WGS) entry which is preliminary data.</text>
</comment>
<feature type="transmembrane region" description="Helical" evidence="1">
    <location>
        <begin position="196"/>
        <end position="216"/>
    </location>
</feature>
<evidence type="ECO:0000313" key="3">
    <source>
        <dbReference type="Proteomes" id="UP000248856"/>
    </source>
</evidence>
<keyword evidence="1" id="KW-0812">Transmembrane</keyword>
<dbReference type="InterPro" id="IPR010721">
    <property type="entry name" value="UstE-like"/>
</dbReference>
<sequence length="273" mass="30299">MGLFLSPQAWDAALGGLAWTMGAAVLTWVASLVRRDASLVDRMWSALVAGAGLAYTLWLPPWHSGGAAPWILGLSILWALRLGVFITLRNWGHGEDRRYQAIRERNQPHFDIKSLVFVFGLQALLAWIVSAPLLAALLSPGTEPPWKALPGLALAAFGLVFEAVGDAQMARFKRKGAHEGRVMDQGLWRYTRHPNYFGEACVWWGLWGAAMGTAGWSAGWSVVSPLLMTVLLLRVSGVTLLEKDLAQRRPAYRDYQMRTSAFVPWPPRKERQP</sequence>
<dbReference type="PANTHER" id="PTHR32251:SF17">
    <property type="entry name" value="STEROID 5-ALPHA REDUCTASE C-TERMINAL DOMAIN-CONTAINING PROTEIN"/>
    <property type="match status" value="1"/>
</dbReference>
<dbReference type="GO" id="GO:0016020">
    <property type="term" value="C:membrane"/>
    <property type="evidence" value="ECO:0007669"/>
    <property type="project" value="TreeGrafter"/>
</dbReference>
<feature type="transmembrane region" description="Helical" evidence="1">
    <location>
        <begin position="148"/>
        <end position="165"/>
    </location>
</feature>
<name>A0A328Z586_9BURK</name>
<dbReference type="RefSeq" id="WP_111877557.1">
    <property type="nucleotide sequence ID" value="NZ_CBCSGC010000049.1"/>
</dbReference>
<keyword evidence="1" id="KW-0472">Membrane</keyword>
<keyword evidence="1" id="KW-1133">Transmembrane helix</keyword>
<organism evidence="2 3">
    <name type="scientific">Paracidovorax anthurii</name>
    <dbReference type="NCBI Taxonomy" id="78229"/>
    <lineage>
        <taxon>Bacteria</taxon>
        <taxon>Pseudomonadati</taxon>
        <taxon>Pseudomonadota</taxon>
        <taxon>Betaproteobacteria</taxon>
        <taxon>Burkholderiales</taxon>
        <taxon>Comamonadaceae</taxon>
        <taxon>Paracidovorax</taxon>
    </lineage>
</organism>
<keyword evidence="3" id="KW-1185">Reference proteome</keyword>
<gene>
    <name evidence="2" type="ORF">AX018_102165</name>
</gene>
<dbReference type="Proteomes" id="UP000248856">
    <property type="component" value="Unassembled WGS sequence"/>
</dbReference>
<dbReference type="Pfam" id="PF06966">
    <property type="entry name" value="DUF1295"/>
    <property type="match status" value="1"/>
</dbReference>
<dbReference type="PROSITE" id="PS50244">
    <property type="entry name" value="S5A_REDUCTASE"/>
    <property type="match status" value="1"/>
</dbReference>
<feature type="transmembrane region" description="Helical" evidence="1">
    <location>
        <begin position="12"/>
        <end position="31"/>
    </location>
</feature>
<proteinExistence type="predicted"/>